<dbReference type="InterPro" id="IPR018114">
    <property type="entry name" value="TRYPSIN_HIS"/>
</dbReference>
<evidence type="ECO:0000256" key="5">
    <source>
        <dbReference type="ARBA" id="ARBA00023157"/>
    </source>
</evidence>
<dbReference type="OrthoDB" id="6380398at2759"/>
<dbReference type="PROSITE" id="PS00134">
    <property type="entry name" value="TRYPSIN_HIS"/>
    <property type="match status" value="1"/>
</dbReference>
<evidence type="ECO:0000256" key="6">
    <source>
        <dbReference type="RuleBase" id="RU363034"/>
    </source>
</evidence>
<dbReference type="FunFam" id="2.40.10.10:FF:000068">
    <property type="entry name" value="transmembrane protease serine 2"/>
    <property type="match status" value="1"/>
</dbReference>
<dbReference type="Proteomes" id="UP000683360">
    <property type="component" value="Unassembled WGS sequence"/>
</dbReference>
<keyword evidence="5" id="KW-1015">Disulfide bond</keyword>
<evidence type="ECO:0000313" key="10">
    <source>
        <dbReference type="Proteomes" id="UP000683360"/>
    </source>
</evidence>
<dbReference type="InterPro" id="IPR001254">
    <property type="entry name" value="Trypsin_dom"/>
</dbReference>
<dbReference type="EMBL" id="CAJPWZ010000311">
    <property type="protein sequence ID" value="CAG2190088.1"/>
    <property type="molecule type" value="Genomic_DNA"/>
</dbReference>
<feature type="compositionally biased region" description="Basic residues" evidence="7">
    <location>
        <begin position="246"/>
        <end position="275"/>
    </location>
</feature>
<name>A0A8S3Q7U3_MYTED</name>
<dbReference type="InterPro" id="IPR033116">
    <property type="entry name" value="TRYPSIN_SER"/>
</dbReference>
<dbReference type="CDD" id="cd00190">
    <property type="entry name" value="Tryp_SPc"/>
    <property type="match status" value="1"/>
</dbReference>
<dbReference type="InterPro" id="IPR009003">
    <property type="entry name" value="Peptidase_S1_PA"/>
</dbReference>
<keyword evidence="2 6" id="KW-0645">Protease</keyword>
<organism evidence="9 10">
    <name type="scientific">Mytilus edulis</name>
    <name type="common">Blue mussel</name>
    <dbReference type="NCBI Taxonomy" id="6550"/>
    <lineage>
        <taxon>Eukaryota</taxon>
        <taxon>Metazoa</taxon>
        <taxon>Spiralia</taxon>
        <taxon>Lophotrochozoa</taxon>
        <taxon>Mollusca</taxon>
        <taxon>Bivalvia</taxon>
        <taxon>Autobranchia</taxon>
        <taxon>Pteriomorphia</taxon>
        <taxon>Mytilida</taxon>
        <taxon>Mytiloidea</taxon>
        <taxon>Mytilidae</taxon>
        <taxon>Mytilinae</taxon>
        <taxon>Mytilus</taxon>
    </lineage>
</organism>
<dbReference type="PANTHER" id="PTHR24276">
    <property type="entry name" value="POLYSERASE-RELATED"/>
    <property type="match status" value="1"/>
</dbReference>
<dbReference type="InterPro" id="IPR001314">
    <property type="entry name" value="Peptidase_S1A"/>
</dbReference>
<dbReference type="GO" id="GO:0004252">
    <property type="term" value="F:serine-type endopeptidase activity"/>
    <property type="evidence" value="ECO:0007669"/>
    <property type="project" value="UniProtKB-EC"/>
</dbReference>
<feature type="domain" description="Peptidase S1" evidence="8">
    <location>
        <begin position="11"/>
        <end position="244"/>
    </location>
</feature>
<dbReference type="SUPFAM" id="SSF50494">
    <property type="entry name" value="Trypsin-like serine proteases"/>
    <property type="match status" value="1"/>
</dbReference>
<gene>
    <name evidence="9" type="ORF">MEDL_5401</name>
</gene>
<keyword evidence="10" id="KW-1185">Reference proteome</keyword>
<dbReference type="InterPro" id="IPR050430">
    <property type="entry name" value="Peptidase_S1"/>
</dbReference>
<keyword evidence="4 6" id="KW-0720">Serine protease</keyword>
<comment type="caution">
    <text evidence="9">The sequence shown here is derived from an EMBL/GenBank/DDBJ whole genome shotgun (WGS) entry which is preliminary data.</text>
</comment>
<evidence type="ECO:0000256" key="4">
    <source>
        <dbReference type="ARBA" id="ARBA00022825"/>
    </source>
</evidence>
<feature type="region of interest" description="Disordered" evidence="7">
    <location>
        <begin position="246"/>
        <end position="281"/>
    </location>
</feature>
<evidence type="ECO:0000256" key="1">
    <source>
        <dbReference type="ARBA" id="ARBA00007664"/>
    </source>
</evidence>
<dbReference type="PROSITE" id="PS00135">
    <property type="entry name" value="TRYPSIN_SER"/>
    <property type="match status" value="1"/>
</dbReference>
<evidence type="ECO:0000256" key="3">
    <source>
        <dbReference type="ARBA" id="ARBA00022801"/>
    </source>
</evidence>
<keyword evidence="3 6" id="KW-0378">Hydrolase</keyword>
<dbReference type="GO" id="GO:0006508">
    <property type="term" value="P:proteolysis"/>
    <property type="evidence" value="ECO:0007669"/>
    <property type="project" value="UniProtKB-KW"/>
</dbReference>
<dbReference type="PROSITE" id="PS50240">
    <property type="entry name" value="TRYPSIN_DOM"/>
    <property type="match status" value="1"/>
</dbReference>
<sequence length="281" mass="31453">MMVSTAVSVKIVNGDDADIEDHPWMVSFQIRTDGVKYTHQCGGAIIDKSWVLTAAHCNLYYSYKVKDMQIAAGSAFLSQMTDIIPLKQTYYPDNYDRSLEHDIMLLQLKTPLKFGSTINKIDLDTDIGKNYTGNLCTITGWGPTNITARKKPDRLQRVTLPAISNAKCGAKYSFFAETYWKNNIICLQEEGKDSCQGDSGGPVICNNDKKLAGTQSFGLGCNQTTPSVHTRISRYLDWIKDTVNTKNKKNKKDKKTKKNTKAKGKKSNSNKKKKKIDTSIK</sequence>
<dbReference type="Gene3D" id="2.40.10.10">
    <property type="entry name" value="Trypsin-like serine proteases"/>
    <property type="match status" value="1"/>
</dbReference>
<dbReference type="FunFam" id="2.40.10.10:FF:000036">
    <property type="entry name" value="Trypsin beta"/>
    <property type="match status" value="1"/>
</dbReference>
<comment type="similarity">
    <text evidence="1">Belongs to the peptidase S1 family.</text>
</comment>
<protein>
    <submittedName>
        <fullName evidence="9">CTRB</fullName>
        <ecNumber evidence="9">3.4.21.1</ecNumber>
    </submittedName>
</protein>
<dbReference type="PANTHER" id="PTHR24276:SF91">
    <property type="entry name" value="AT26814P-RELATED"/>
    <property type="match status" value="1"/>
</dbReference>
<evidence type="ECO:0000256" key="7">
    <source>
        <dbReference type="SAM" id="MobiDB-lite"/>
    </source>
</evidence>
<dbReference type="EC" id="3.4.21.1" evidence="9"/>
<dbReference type="AlphaFoldDB" id="A0A8S3Q7U3"/>
<evidence type="ECO:0000313" key="9">
    <source>
        <dbReference type="EMBL" id="CAG2190088.1"/>
    </source>
</evidence>
<dbReference type="InterPro" id="IPR043504">
    <property type="entry name" value="Peptidase_S1_PA_chymotrypsin"/>
</dbReference>
<reference evidence="9" key="1">
    <citation type="submission" date="2021-03" db="EMBL/GenBank/DDBJ databases">
        <authorList>
            <person name="Bekaert M."/>
        </authorList>
    </citation>
    <scope>NUCLEOTIDE SEQUENCE</scope>
</reference>
<dbReference type="SMART" id="SM00020">
    <property type="entry name" value="Tryp_SPc"/>
    <property type="match status" value="1"/>
</dbReference>
<dbReference type="PRINTS" id="PR00722">
    <property type="entry name" value="CHYMOTRYPSIN"/>
</dbReference>
<evidence type="ECO:0000259" key="8">
    <source>
        <dbReference type="PROSITE" id="PS50240"/>
    </source>
</evidence>
<proteinExistence type="inferred from homology"/>
<evidence type="ECO:0000256" key="2">
    <source>
        <dbReference type="ARBA" id="ARBA00022670"/>
    </source>
</evidence>
<accession>A0A8S3Q7U3</accession>
<dbReference type="Pfam" id="PF00089">
    <property type="entry name" value="Trypsin"/>
    <property type="match status" value="1"/>
</dbReference>